<comment type="subcellular location">
    <subcellularLocation>
        <location evidence="1">Cell membrane</location>
        <topology evidence="1">Multi-pass membrane protein</topology>
    </subcellularLocation>
</comment>
<accession>A0ABS7CLN0</accession>
<evidence type="ECO:0000256" key="1">
    <source>
        <dbReference type="ARBA" id="ARBA00004651"/>
    </source>
</evidence>
<organism evidence="9 10">
    <name type="scientific">Paenibacillus sepulcri</name>
    <dbReference type="NCBI Taxonomy" id="359917"/>
    <lineage>
        <taxon>Bacteria</taxon>
        <taxon>Bacillati</taxon>
        <taxon>Bacillota</taxon>
        <taxon>Bacilli</taxon>
        <taxon>Bacillales</taxon>
        <taxon>Paenibacillaceae</taxon>
        <taxon>Paenibacillus</taxon>
    </lineage>
</organism>
<reference evidence="9 10" key="1">
    <citation type="submission" date="2021-07" db="EMBL/GenBank/DDBJ databases">
        <title>Paenibacillus radiodurans sp. nov., isolated from the southeastern edge of Tengger Desert.</title>
        <authorList>
            <person name="Zhang G."/>
        </authorList>
    </citation>
    <scope>NUCLEOTIDE SEQUENCE [LARGE SCALE GENOMIC DNA]</scope>
    <source>
        <strain evidence="9 10">CCM 7311</strain>
    </source>
</reference>
<dbReference type="PROSITE" id="PS50850">
    <property type="entry name" value="MFS"/>
    <property type="match status" value="1"/>
</dbReference>
<keyword evidence="6 7" id="KW-0472">Membrane</keyword>
<dbReference type="SUPFAM" id="SSF103473">
    <property type="entry name" value="MFS general substrate transporter"/>
    <property type="match status" value="1"/>
</dbReference>
<dbReference type="InterPro" id="IPR036259">
    <property type="entry name" value="MFS_trans_sf"/>
</dbReference>
<gene>
    <name evidence="9" type="ORF">K0U00_48010</name>
</gene>
<evidence type="ECO:0000256" key="7">
    <source>
        <dbReference type="SAM" id="Phobius"/>
    </source>
</evidence>
<dbReference type="Proteomes" id="UP001519887">
    <property type="component" value="Unassembled WGS sequence"/>
</dbReference>
<dbReference type="Gene3D" id="1.20.1250.20">
    <property type="entry name" value="MFS general substrate transporter like domains"/>
    <property type="match status" value="2"/>
</dbReference>
<dbReference type="PANTHER" id="PTHR43124">
    <property type="entry name" value="PURINE EFFLUX PUMP PBUE"/>
    <property type="match status" value="1"/>
</dbReference>
<evidence type="ECO:0000256" key="2">
    <source>
        <dbReference type="ARBA" id="ARBA00022448"/>
    </source>
</evidence>
<dbReference type="Pfam" id="PF07690">
    <property type="entry name" value="MFS_1"/>
    <property type="match status" value="1"/>
</dbReference>
<keyword evidence="2" id="KW-0813">Transport</keyword>
<evidence type="ECO:0000313" key="9">
    <source>
        <dbReference type="EMBL" id="MBW7461822.1"/>
    </source>
</evidence>
<feature type="non-terminal residue" evidence="9">
    <location>
        <position position="150"/>
    </location>
</feature>
<dbReference type="InterPro" id="IPR011701">
    <property type="entry name" value="MFS"/>
</dbReference>
<dbReference type="InterPro" id="IPR050189">
    <property type="entry name" value="MFS_Efflux_Transporters"/>
</dbReference>
<keyword evidence="10" id="KW-1185">Reference proteome</keyword>
<evidence type="ECO:0000256" key="3">
    <source>
        <dbReference type="ARBA" id="ARBA00022475"/>
    </source>
</evidence>
<feature type="transmembrane region" description="Helical" evidence="7">
    <location>
        <begin position="32"/>
        <end position="52"/>
    </location>
</feature>
<feature type="transmembrane region" description="Helical" evidence="7">
    <location>
        <begin position="108"/>
        <end position="126"/>
    </location>
</feature>
<comment type="caution">
    <text evidence="9">The sequence shown here is derived from an EMBL/GenBank/DDBJ whole genome shotgun (WGS) entry which is preliminary data.</text>
</comment>
<keyword evidence="4 7" id="KW-0812">Transmembrane</keyword>
<sequence>SAIATLVMGFSTALIIGVPLGRVVASAYDWRLIFGGIGILGLLAMLMIYFTIPQTESEQPVPIRQQLALLKQPKIAIALTVTFFWIGGYSIVYTYISPFLLEITGMSEKWVSIGLFAFGIFSLIGSKLGGFSTDRWGAPRTLIGGMLFHA</sequence>
<protein>
    <submittedName>
        <fullName evidence="9">MFS transporter</fullName>
    </submittedName>
</protein>
<name>A0ABS7CLN0_9BACL</name>
<evidence type="ECO:0000313" key="10">
    <source>
        <dbReference type="Proteomes" id="UP001519887"/>
    </source>
</evidence>
<dbReference type="InterPro" id="IPR020846">
    <property type="entry name" value="MFS_dom"/>
</dbReference>
<keyword evidence="5 7" id="KW-1133">Transmembrane helix</keyword>
<dbReference type="PANTHER" id="PTHR43124:SF10">
    <property type="entry name" value="PURINE EFFLUX PUMP PBUE"/>
    <property type="match status" value="1"/>
</dbReference>
<keyword evidence="3" id="KW-1003">Cell membrane</keyword>
<evidence type="ECO:0000259" key="8">
    <source>
        <dbReference type="PROSITE" id="PS50850"/>
    </source>
</evidence>
<dbReference type="EMBL" id="JAHZIK010003308">
    <property type="protein sequence ID" value="MBW7461822.1"/>
    <property type="molecule type" value="Genomic_DNA"/>
</dbReference>
<feature type="transmembrane region" description="Helical" evidence="7">
    <location>
        <begin position="6"/>
        <end position="25"/>
    </location>
</feature>
<feature type="domain" description="Major facilitator superfamily (MFS) profile" evidence="8">
    <location>
        <begin position="1"/>
        <end position="150"/>
    </location>
</feature>
<proteinExistence type="predicted"/>
<evidence type="ECO:0000256" key="6">
    <source>
        <dbReference type="ARBA" id="ARBA00023136"/>
    </source>
</evidence>
<evidence type="ECO:0000256" key="5">
    <source>
        <dbReference type="ARBA" id="ARBA00022989"/>
    </source>
</evidence>
<feature type="transmembrane region" description="Helical" evidence="7">
    <location>
        <begin position="75"/>
        <end position="96"/>
    </location>
</feature>
<feature type="non-terminal residue" evidence="9">
    <location>
        <position position="1"/>
    </location>
</feature>
<evidence type="ECO:0000256" key="4">
    <source>
        <dbReference type="ARBA" id="ARBA00022692"/>
    </source>
</evidence>